<feature type="chain" id="PRO_5024970140" description="ABC transporter substrate-binding protein" evidence="2">
    <location>
        <begin position="25"/>
        <end position="370"/>
    </location>
</feature>
<dbReference type="EMBL" id="VTPX01000012">
    <property type="protein sequence ID" value="KAA0016264.1"/>
    <property type="molecule type" value="Genomic_DNA"/>
</dbReference>
<feature type="compositionally biased region" description="Polar residues" evidence="1">
    <location>
        <begin position="199"/>
        <end position="213"/>
    </location>
</feature>
<sequence>MKYRVFSTLFVALSLAGASGQVLAQSEAMKEAQEAAGKVDLTNFFKSSSDARSRSFFFGGLHRHPFTVDQAGRYRFSSSTLPGESDDYKISAKLIDSDGNVLASGTGMGNTGGLEMTESLEPGDYSLQVSGQKFGTTKTGGNSYNIDVARLDASGNVVTSEQGGVDNGGGIMFGGAGPSGRTTAFVDEGDQVATLSAPGRQSASDVASPTSGGEQRASTGTSNTGAAATPGAAPEGTAAGAMAGAASRDASRGRDDQPAMPDAFDEIVADILIRQEGEVMSFDVAQAGTVSVESSTFPGNEGSYRLQAKVLDEDGRTVASDEGSLIDGNFDIETVLQPGRYRVWVKGQRFGSAMNGANNYTLRVQQLDSQ</sequence>
<accession>A0A640WAR6</accession>
<reference evidence="3 4" key="1">
    <citation type="submission" date="2019-08" db="EMBL/GenBank/DDBJ databases">
        <title>Bioinformatics analysis of the strain L3 and L5.</title>
        <authorList>
            <person name="Li X."/>
        </authorList>
    </citation>
    <scope>NUCLEOTIDE SEQUENCE [LARGE SCALE GENOMIC DNA]</scope>
    <source>
        <strain evidence="3 4">L3</strain>
    </source>
</reference>
<evidence type="ECO:0008006" key="5">
    <source>
        <dbReference type="Google" id="ProtNLM"/>
    </source>
</evidence>
<feature type="region of interest" description="Disordered" evidence="1">
    <location>
        <begin position="195"/>
        <end position="260"/>
    </location>
</feature>
<name>A0A640WAR6_9GAMM</name>
<dbReference type="Proteomes" id="UP000466024">
    <property type="component" value="Unassembled WGS sequence"/>
</dbReference>
<feature type="signal peptide" evidence="2">
    <location>
        <begin position="1"/>
        <end position="24"/>
    </location>
</feature>
<feature type="compositionally biased region" description="Low complexity" evidence="1">
    <location>
        <begin position="216"/>
        <end position="248"/>
    </location>
</feature>
<keyword evidence="2" id="KW-0732">Signal</keyword>
<protein>
    <recommendedName>
        <fullName evidence="5">ABC transporter substrate-binding protein</fullName>
    </recommendedName>
</protein>
<evidence type="ECO:0000313" key="4">
    <source>
        <dbReference type="Proteomes" id="UP000466024"/>
    </source>
</evidence>
<evidence type="ECO:0000256" key="2">
    <source>
        <dbReference type="SAM" id="SignalP"/>
    </source>
</evidence>
<evidence type="ECO:0000256" key="1">
    <source>
        <dbReference type="SAM" id="MobiDB-lite"/>
    </source>
</evidence>
<proteinExistence type="predicted"/>
<organism evidence="3 4">
    <name type="scientific">Salinicola corii</name>
    <dbReference type="NCBI Taxonomy" id="2606937"/>
    <lineage>
        <taxon>Bacteria</taxon>
        <taxon>Pseudomonadati</taxon>
        <taxon>Pseudomonadota</taxon>
        <taxon>Gammaproteobacteria</taxon>
        <taxon>Oceanospirillales</taxon>
        <taxon>Halomonadaceae</taxon>
        <taxon>Salinicola</taxon>
    </lineage>
</organism>
<dbReference type="AlphaFoldDB" id="A0A640WAR6"/>
<dbReference type="Gene3D" id="2.60.120.380">
    <property type="match status" value="2"/>
</dbReference>
<comment type="caution">
    <text evidence="3">The sequence shown here is derived from an EMBL/GenBank/DDBJ whole genome shotgun (WGS) entry which is preliminary data.</text>
</comment>
<dbReference type="RefSeq" id="WP_149436706.1">
    <property type="nucleotide sequence ID" value="NZ_VTPX01000012.1"/>
</dbReference>
<gene>
    <name evidence="3" type="ORF">F0A16_17665</name>
</gene>
<evidence type="ECO:0000313" key="3">
    <source>
        <dbReference type="EMBL" id="KAA0016264.1"/>
    </source>
</evidence>
<keyword evidence="4" id="KW-1185">Reference proteome</keyword>